<dbReference type="PROSITE" id="PS51257">
    <property type="entry name" value="PROKAR_LIPOPROTEIN"/>
    <property type="match status" value="1"/>
</dbReference>
<proteinExistence type="predicted"/>
<dbReference type="GO" id="GO:0016020">
    <property type="term" value="C:membrane"/>
    <property type="evidence" value="ECO:0007669"/>
    <property type="project" value="UniProtKB-SubCell"/>
</dbReference>
<feature type="transmembrane region" description="Helical" evidence="5">
    <location>
        <begin position="380"/>
        <end position="397"/>
    </location>
</feature>
<reference evidence="7" key="1">
    <citation type="journal article" date="2020" name="Nature">
        <title>Giant virus diversity and host interactions through global metagenomics.</title>
        <authorList>
            <person name="Schulz F."/>
            <person name="Roux S."/>
            <person name="Paez-Espino D."/>
            <person name="Jungbluth S."/>
            <person name="Walsh D.A."/>
            <person name="Denef V.J."/>
            <person name="McMahon K.D."/>
            <person name="Konstantinidis K.T."/>
            <person name="Eloe-Fadrosh E.A."/>
            <person name="Kyrpides N.C."/>
            <person name="Woyke T."/>
        </authorList>
    </citation>
    <scope>NUCLEOTIDE SEQUENCE</scope>
    <source>
        <strain evidence="7">GVMAG-M-3300023179-91</strain>
    </source>
</reference>
<evidence type="ECO:0000256" key="1">
    <source>
        <dbReference type="ARBA" id="ARBA00004141"/>
    </source>
</evidence>
<keyword evidence="2 5" id="KW-0812">Transmembrane</keyword>
<name>A0A6C0HDY1_9ZZZZ</name>
<keyword evidence="4 5" id="KW-0472">Membrane</keyword>
<dbReference type="PROSITE" id="PS50922">
    <property type="entry name" value="TLC"/>
    <property type="match status" value="1"/>
</dbReference>
<evidence type="ECO:0000313" key="7">
    <source>
        <dbReference type="EMBL" id="QHT78386.1"/>
    </source>
</evidence>
<keyword evidence="3 5" id="KW-1133">Transmembrane helix</keyword>
<accession>A0A6C0HDY1</accession>
<feature type="transmembrane region" description="Helical" evidence="5">
    <location>
        <begin position="176"/>
        <end position="198"/>
    </location>
</feature>
<protein>
    <recommendedName>
        <fullName evidence="6">TLC domain-containing protein</fullName>
    </recommendedName>
</protein>
<feature type="transmembrane region" description="Helical" evidence="5">
    <location>
        <begin position="219"/>
        <end position="241"/>
    </location>
</feature>
<feature type="transmembrane region" description="Helical" evidence="5">
    <location>
        <begin position="316"/>
        <end position="336"/>
    </location>
</feature>
<evidence type="ECO:0000256" key="5">
    <source>
        <dbReference type="SAM" id="Phobius"/>
    </source>
</evidence>
<feature type="transmembrane region" description="Helical" evidence="5">
    <location>
        <begin position="247"/>
        <end position="265"/>
    </location>
</feature>
<feature type="transmembrane region" description="Helical" evidence="5">
    <location>
        <begin position="140"/>
        <end position="156"/>
    </location>
</feature>
<evidence type="ECO:0000256" key="2">
    <source>
        <dbReference type="ARBA" id="ARBA00022692"/>
    </source>
</evidence>
<dbReference type="EMBL" id="MN739931">
    <property type="protein sequence ID" value="QHT78386.1"/>
    <property type="molecule type" value="Genomic_DNA"/>
</dbReference>
<comment type="subcellular location">
    <subcellularLocation>
        <location evidence="1">Membrane</location>
        <topology evidence="1">Multi-pass membrane protein</topology>
    </subcellularLocation>
</comment>
<organism evidence="7">
    <name type="scientific">viral metagenome</name>
    <dbReference type="NCBI Taxonomy" id="1070528"/>
    <lineage>
        <taxon>unclassified sequences</taxon>
        <taxon>metagenomes</taxon>
        <taxon>organismal metagenomes</taxon>
    </lineage>
</organism>
<evidence type="ECO:0000256" key="3">
    <source>
        <dbReference type="ARBA" id="ARBA00022989"/>
    </source>
</evidence>
<dbReference type="InterPro" id="IPR006634">
    <property type="entry name" value="TLC-dom"/>
</dbReference>
<feature type="transmembrane region" description="Helical" evidence="5">
    <location>
        <begin position="21"/>
        <end position="40"/>
    </location>
</feature>
<dbReference type="AlphaFoldDB" id="A0A6C0HDY1"/>
<evidence type="ECO:0000259" key="6">
    <source>
        <dbReference type="PROSITE" id="PS50922"/>
    </source>
</evidence>
<sequence>MSDTIIKFVNWNDVALNIQNGMLFLLSVSSLFSCLYYNINSYYSSDYALDIKNVSRPFDLLMPFVTIHAFTDLFLTKSTDLKIHHFSVLGVLFYNYYYNVSETDRFPIIYSLLKTEISSIFYVLKYWLPKNTLAYDINSALFYLGFLKFRIIDLYFDLVNNSLVFDIINKYSSSNIVLSSVLFGCCYGLYLLNLYWFVIINKILYKGIDKILKIGSDEMCHYICSYTLFANIPIAFIIYSYNKNEKYIFDVAGVTGLSVASYIYHRDMYNRHSRKELENYEIPDKNNIFIFLNDNAFIHLRSFLTLVTSYYNHKFFLSIIFISSLSHVLSFYNIIITIFQHHIVDSLNNKSNFFKEINTLMILPVVLDVSLVFFNSPYEIGIPFILTSVLMGLFLILDPFYKMTHVGFHALLLLQNYYLCLSHSSVSNSITKQHK</sequence>
<feature type="domain" description="TLC" evidence="6">
    <location>
        <begin position="1"/>
        <end position="209"/>
    </location>
</feature>
<evidence type="ECO:0000256" key="4">
    <source>
        <dbReference type="ARBA" id="ARBA00023136"/>
    </source>
</evidence>